<accession>A0AAD4MTD5</accession>
<feature type="chain" id="PRO_5042084289" evidence="1">
    <location>
        <begin position="24"/>
        <end position="354"/>
    </location>
</feature>
<dbReference type="EMBL" id="JAKKPZ010000136">
    <property type="protein sequence ID" value="KAI1700721.1"/>
    <property type="molecule type" value="Genomic_DNA"/>
</dbReference>
<evidence type="ECO:0000313" key="3">
    <source>
        <dbReference type="Proteomes" id="UP001201812"/>
    </source>
</evidence>
<name>A0AAD4MTD5_9BILA</name>
<gene>
    <name evidence="2" type="ORF">DdX_16530</name>
</gene>
<proteinExistence type="predicted"/>
<protein>
    <submittedName>
        <fullName evidence="2">Uncharacterized protein</fullName>
    </submittedName>
</protein>
<reference evidence="2" key="1">
    <citation type="submission" date="2022-01" db="EMBL/GenBank/DDBJ databases">
        <title>Genome Sequence Resource for Two Populations of Ditylenchus destructor, the Migratory Endoparasitic Phytonematode.</title>
        <authorList>
            <person name="Zhang H."/>
            <person name="Lin R."/>
            <person name="Xie B."/>
        </authorList>
    </citation>
    <scope>NUCLEOTIDE SEQUENCE</scope>
    <source>
        <strain evidence="2">BazhouSP</strain>
    </source>
</reference>
<evidence type="ECO:0000256" key="1">
    <source>
        <dbReference type="SAM" id="SignalP"/>
    </source>
</evidence>
<keyword evidence="1" id="KW-0732">Signal</keyword>
<keyword evidence="3" id="KW-1185">Reference proteome</keyword>
<comment type="caution">
    <text evidence="2">The sequence shown here is derived from an EMBL/GenBank/DDBJ whole genome shotgun (WGS) entry which is preliminary data.</text>
</comment>
<dbReference type="AlphaFoldDB" id="A0AAD4MTD5"/>
<organism evidence="2 3">
    <name type="scientific">Ditylenchus destructor</name>
    <dbReference type="NCBI Taxonomy" id="166010"/>
    <lineage>
        <taxon>Eukaryota</taxon>
        <taxon>Metazoa</taxon>
        <taxon>Ecdysozoa</taxon>
        <taxon>Nematoda</taxon>
        <taxon>Chromadorea</taxon>
        <taxon>Rhabditida</taxon>
        <taxon>Tylenchina</taxon>
        <taxon>Tylenchomorpha</taxon>
        <taxon>Sphaerularioidea</taxon>
        <taxon>Anguinidae</taxon>
        <taxon>Anguininae</taxon>
        <taxon>Ditylenchus</taxon>
    </lineage>
</organism>
<feature type="signal peptide" evidence="1">
    <location>
        <begin position="1"/>
        <end position="23"/>
    </location>
</feature>
<dbReference type="Proteomes" id="UP001201812">
    <property type="component" value="Unassembled WGS sequence"/>
</dbReference>
<evidence type="ECO:0000313" key="2">
    <source>
        <dbReference type="EMBL" id="KAI1700721.1"/>
    </source>
</evidence>
<sequence>MKIYLLCAITQLLFCNTVANVYGSLLRRFWPQVPKRNYVLANPSDKIPELSITSMIVPEDPWITITKISNFQAETKYGNPGDIPDAEIEPISFNEFERRADLVYKILFRHLFRGMRIDGLELKETQKEIMYEEITELMPAKPVTEHSVIAIEMPRNKLSELDVLEHCKESNSFPLLTTNDIVHCIEKKYYPIALELSRTPVSEKTEKVKSLKIKVDFELKQGTANLLKELKKSKVNSMTVEEFASGIEIYIGYMDKYKGLTFEDGSRLDTLQGGLTYISKAWELKGKLLASQVKHLIQRMKDLGHRHWRWEEKEKKVLPSDMPQGKGELLLEVLEARVKDLEKLTIVMEKRLKV</sequence>